<keyword evidence="3" id="KW-1185">Reference proteome</keyword>
<comment type="caution">
    <text evidence="2">The sequence shown here is derived from an EMBL/GenBank/DDBJ whole genome shotgun (WGS) entry which is preliminary data.</text>
</comment>
<feature type="transmembrane region" description="Helical" evidence="1">
    <location>
        <begin position="47"/>
        <end position="66"/>
    </location>
</feature>
<protein>
    <submittedName>
        <fullName evidence="2">DUF2834 domain-containing protein</fullName>
    </submittedName>
</protein>
<dbReference type="EMBL" id="JBHUHY010000006">
    <property type="protein sequence ID" value="MFD2186892.1"/>
    <property type="molecule type" value="Genomic_DNA"/>
</dbReference>
<name>A0ABW5AXW4_9FLAO</name>
<reference evidence="3" key="1">
    <citation type="journal article" date="2019" name="Int. J. Syst. Evol. Microbiol.">
        <title>The Global Catalogue of Microorganisms (GCM) 10K type strain sequencing project: providing services to taxonomists for standard genome sequencing and annotation.</title>
        <authorList>
            <consortium name="The Broad Institute Genomics Platform"/>
            <consortium name="The Broad Institute Genome Sequencing Center for Infectious Disease"/>
            <person name="Wu L."/>
            <person name="Ma J."/>
        </authorList>
    </citation>
    <scope>NUCLEOTIDE SEQUENCE [LARGE SCALE GENOMIC DNA]</scope>
    <source>
        <strain evidence="3">DT92</strain>
    </source>
</reference>
<feature type="transmembrane region" description="Helical" evidence="1">
    <location>
        <begin position="78"/>
        <end position="99"/>
    </location>
</feature>
<evidence type="ECO:0000256" key="1">
    <source>
        <dbReference type="SAM" id="Phobius"/>
    </source>
</evidence>
<dbReference type="RefSeq" id="WP_378319888.1">
    <property type="nucleotide sequence ID" value="NZ_JBHUHY010000006.1"/>
</dbReference>
<dbReference type="Pfam" id="PF11196">
    <property type="entry name" value="DUF2834"/>
    <property type="match status" value="1"/>
</dbReference>
<dbReference type="InterPro" id="IPR021362">
    <property type="entry name" value="DUF2834"/>
</dbReference>
<keyword evidence="1" id="KW-1133">Transmembrane helix</keyword>
<accession>A0ABW5AXW4</accession>
<gene>
    <name evidence="2" type="ORF">ACFSJT_08820</name>
</gene>
<evidence type="ECO:0000313" key="2">
    <source>
        <dbReference type="EMBL" id="MFD2186892.1"/>
    </source>
</evidence>
<sequence>MRLKYIFLLLAIVGVCYTWYFNIQFYMTAEDTSLLNFIAQTKTTFPARSLSADLLVVVVTFFVWYIPEAIKLKIKYWWVLIPLTFLVAIAFTFPLFLYMRQSRLDKLNAHTTANP</sequence>
<organism evidence="2 3">
    <name type="scientific">Aquimarina celericrescens</name>
    <dbReference type="NCBI Taxonomy" id="1964542"/>
    <lineage>
        <taxon>Bacteria</taxon>
        <taxon>Pseudomonadati</taxon>
        <taxon>Bacteroidota</taxon>
        <taxon>Flavobacteriia</taxon>
        <taxon>Flavobacteriales</taxon>
        <taxon>Flavobacteriaceae</taxon>
        <taxon>Aquimarina</taxon>
    </lineage>
</organism>
<dbReference type="Proteomes" id="UP001597344">
    <property type="component" value="Unassembled WGS sequence"/>
</dbReference>
<keyword evidence="1" id="KW-0472">Membrane</keyword>
<proteinExistence type="predicted"/>
<evidence type="ECO:0000313" key="3">
    <source>
        <dbReference type="Proteomes" id="UP001597344"/>
    </source>
</evidence>
<keyword evidence="1" id="KW-0812">Transmembrane</keyword>
<feature type="transmembrane region" description="Helical" evidence="1">
    <location>
        <begin position="7"/>
        <end position="27"/>
    </location>
</feature>